<feature type="region of interest" description="Disordered" evidence="1">
    <location>
        <begin position="613"/>
        <end position="1254"/>
    </location>
</feature>
<feature type="compositionally biased region" description="Basic and acidic residues" evidence="1">
    <location>
        <begin position="750"/>
        <end position="759"/>
    </location>
</feature>
<feature type="region of interest" description="Disordered" evidence="1">
    <location>
        <begin position="332"/>
        <end position="519"/>
    </location>
</feature>
<dbReference type="OrthoDB" id="3144405at2759"/>
<feature type="compositionally biased region" description="Basic and acidic residues" evidence="1">
    <location>
        <begin position="1226"/>
        <end position="1237"/>
    </location>
</feature>
<feature type="compositionally biased region" description="Acidic residues" evidence="1">
    <location>
        <begin position="800"/>
        <end position="814"/>
    </location>
</feature>
<organism evidence="2 3">
    <name type="scientific">Wolfiporia cocos (strain MD-104)</name>
    <name type="common">Brown rot fungus</name>
    <dbReference type="NCBI Taxonomy" id="742152"/>
    <lineage>
        <taxon>Eukaryota</taxon>
        <taxon>Fungi</taxon>
        <taxon>Dikarya</taxon>
        <taxon>Basidiomycota</taxon>
        <taxon>Agaricomycotina</taxon>
        <taxon>Agaricomycetes</taxon>
        <taxon>Polyporales</taxon>
        <taxon>Phaeolaceae</taxon>
        <taxon>Wolfiporia</taxon>
    </lineage>
</organism>
<feature type="compositionally biased region" description="Low complexity" evidence="1">
    <location>
        <begin position="416"/>
        <end position="427"/>
    </location>
</feature>
<feature type="compositionally biased region" description="Low complexity" evidence="1">
    <location>
        <begin position="299"/>
        <end position="310"/>
    </location>
</feature>
<evidence type="ECO:0000313" key="3">
    <source>
        <dbReference type="Proteomes" id="UP000218811"/>
    </source>
</evidence>
<dbReference type="EMBL" id="KB467865">
    <property type="protein sequence ID" value="PCH36182.1"/>
    <property type="molecule type" value="Genomic_DNA"/>
</dbReference>
<accession>A0A2H3J1S1</accession>
<gene>
    <name evidence="2" type="ORF">WOLCODRAFT_166741</name>
</gene>
<evidence type="ECO:0000256" key="1">
    <source>
        <dbReference type="SAM" id="MobiDB-lite"/>
    </source>
</evidence>
<feature type="compositionally biased region" description="Acidic residues" evidence="1">
    <location>
        <begin position="857"/>
        <end position="867"/>
    </location>
</feature>
<protein>
    <recommendedName>
        <fullName evidence="4">Telomere replication protein EST3</fullName>
    </recommendedName>
</protein>
<feature type="region of interest" description="Disordered" evidence="1">
    <location>
        <begin position="539"/>
        <end position="598"/>
    </location>
</feature>
<feature type="compositionally biased region" description="Basic and acidic residues" evidence="1">
    <location>
        <begin position="901"/>
        <end position="915"/>
    </location>
</feature>
<evidence type="ECO:0008006" key="4">
    <source>
        <dbReference type="Google" id="ProtNLM"/>
    </source>
</evidence>
<feature type="compositionally biased region" description="Basic and acidic residues" evidence="1">
    <location>
        <begin position="280"/>
        <end position="292"/>
    </location>
</feature>
<reference evidence="2 3" key="1">
    <citation type="journal article" date="2012" name="Science">
        <title>The Paleozoic origin of enzymatic lignin decomposition reconstructed from 31 fungal genomes.</title>
        <authorList>
            <person name="Floudas D."/>
            <person name="Binder M."/>
            <person name="Riley R."/>
            <person name="Barry K."/>
            <person name="Blanchette R.A."/>
            <person name="Henrissat B."/>
            <person name="Martinez A.T."/>
            <person name="Otillar R."/>
            <person name="Spatafora J.W."/>
            <person name="Yadav J.S."/>
            <person name="Aerts A."/>
            <person name="Benoit I."/>
            <person name="Boyd A."/>
            <person name="Carlson A."/>
            <person name="Copeland A."/>
            <person name="Coutinho P.M."/>
            <person name="de Vries R.P."/>
            <person name="Ferreira P."/>
            <person name="Findley K."/>
            <person name="Foster B."/>
            <person name="Gaskell J."/>
            <person name="Glotzer D."/>
            <person name="Gorecki P."/>
            <person name="Heitman J."/>
            <person name="Hesse C."/>
            <person name="Hori C."/>
            <person name="Igarashi K."/>
            <person name="Jurgens J.A."/>
            <person name="Kallen N."/>
            <person name="Kersten P."/>
            <person name="Kohler A."/>
            <person name="Kuees U."/>
            <person name="Kumar T.K.A."/>
            <person name="Kuo A."/>
            <person name="LaButti K."/>
            <person name="Larrondo L.F."/>
            <person name="Lindquist E."/>
            <person name="Ling A."/>
            <person name="Lombard V."/>
            <person name="Lucas S."/>
            <person name="Lundell T."/>
            <person name="Martin R."/>
            <person name="McLaughlin D.J."/>
            <person name="Morgenstern I."/>
            <person name="Morin E."/>
            <person name="Murat C."/>
            <person name="Nagy L.G."/>
            <person name="Nolan M."/>
            <person name="Ohm R.A."/>
            <person name="Patyshakuliyeva A."/>
            <person name="Rokas A."/>
            <person name="Ruiz-Duenas F.J."/>
            <person name="Sabat G."/>
            <person name="Salamov A."/>
            <person name="Samejima M."/>
            <person name="Schmutz J."/>
            <person name="Slot J.C."/>
            <person name="St John F."/>
            <person name="Stenlid J."/>
            <person name="Sun H."/>
            <person name="Sun S."/>
            <person name="Syed K."/>
            <person name="Tsang A."/>
            <person name="Wiebenga A."/>
            <person name="Young D."/>
            <person name="Pisabarro A."/>
            <person name="Eastwood D.C."/>
            <person name="Martin F."/>
            <person name="Cullen D."/>
            <person name="Grigoriev I.V."/>
            <person name="Hibbett D.S."/>
        </authorList>
    </citation>
    <scope>NUCLEOTIDE SEQUENCE [LARGE SCALE GENOMIC DNA]</scope>
    <source>
        <strain evidence="2 3">MD-104</strain>
    </source>
</reference>
<feature type="compositionally biased region" description="Basic and acidic residues" evidence="1">
    <location>
        <begin position="387"/>
        <end position="398"/>
    </location>
</feature>
<feature type="compositionally biased region" description="Polar residues" evidence="1">
    <location>
        <begin position="1073"/>
        <end position="1082"/>
    </location>
</feature>
<feature type="compositionally biased region" description="Low complexity" evidence="1">
    <location>
        <begin position="574"/>
        <end position="595"/>
    </location>
</feature>
<feature type="compositionally biased region" description="Polar residues" evidence="1">
    <location>
        <begin position="920"/>
        <end position="939"/>
    </location>
</feature>
<name>A0A2H3J1S1_WOLCO</name>
<feature type="compositionally biased region" description="Polar residues" evidence="1">
    <location>
        <begin position="614"/>
        <end position="630"/>
    </location>
</feature>
<feature type="compositionally biased region" description="Basic and acidic residues" evidence="1">
    <location>
        <begin position="346"/>
        <end position="355"/>
    </location>
</feature>
<feature type="compositionally biased region" description="Basic and acidic residues" evidence="1">
    <location>
        <begin position="464"/>
        <end position="473"/>
    </location>
</feature>
<feature type="compositionally biased region" description="Polar residues" evidence="1">
    <location>
        <begin position="970"/>
        <end position="988"/>
    </location>
</feature>
<feature type="compositionally biased region" description="Low complexity" evidence="1">
    <location>
        <begin position="782"/>
        <end position="793"/>
    </location>
</feature>
<feature type="compositionally biased region" description="Low complexity" evidence="1">
    <location>
        <begin position="631"/>
        <end position="643"/>
    </location>
</feature>
<sequence>MSMTIPRPWICDYLVGVAETHGGDLAAVPPRTKLGKAQIFSTRLRGPTDDAFVWALLSDKSHIISARFSKEAVGQYRLNPQSHGKTFTDHKTALIFIKDFRPFCSRVPLGMSRGMSSSEHLALDVGSFEFKGAFDDPVWGTPVDVETDRRVAVWLEGLRQHGGAGNVLKLRKLAQSRALEQADFLATFEKNREERPAIGVEMEYESRKVPISGARKTVASKSPSASIVPSAEPAVVSRKADGDPMKALLQSWKPYQSRVRKYALPPEDVLSYLRRNHDDYEGRPDKVAKPADVDGSVGPSSQASSPCPQAKRPSQPLHYIPIVAIFTNSGIERNPLDISSSPSQALDRDIPDEILPRTPSNWSPSIKGTQSLSRSSSPGAEDDMNTDGERKEYLRDSDSPIMSQRSFMNHKKEHSSLVSSQHALSSPSQPPQPENTEPTGSSRSQDLRLQRSPSIPSLPPSPRQTDDPAHDEGECSCSISNPTLPSSYLSAPPPAQRPRSPAFYLPPSSTSQPSIPGLSDALLSMPATVDRPSRYVPLHLPQTRRMPLLTNGQSPGRVLVPNSDTSGSGLGPDSQPMMQSQSMSQPQLSQSQPTSHPHVRNEVPFEIQEFPVESQAQGSSVQKGSQEQGHNQFESQNESQSQVVERHRQSLSYTPQSQSQSHSQDKSLPPSQSHSQSHLGSQPRSQGGSQLRNEVCASPRLEEKGQSGNVGPWDVSPALRIPEAPSSPQPTTKTKTQHEGSQRATSIQDDINHSRELHAEVAMNVDEQQDDTGIVDSTIPGEELLTLPPVEVLNDNGGNETEEDDNSTSDNDDVEVAKLEMRQEEEESSGDLAREKGELAGHEEEEKDSSSDHTSADDEGSEGEGEIDQLKSDGESSEAETDAVGKVANQLDSDDAATKATVERSLSRTRADSARPPHITASSSMTARQMEPQKSSAQLRGSRGSDGPLPPSSPDVFTNDESLQRWRSLGQISSASGAPSQEASSSMHPNPYRKKQAVSGTNLQPKAFMQHDPEVWKAPTFTRRPSGSNGKEKAVEADVPLMASSFRLRSSARPKRVISVPSSPEPPERPMKQQKTSASTSVPVDVRHSTEKTLKCGGRHAATSSKELQSDREIVPNRSSTRRIIPHVDLRRSVSATPPVRSLGKRQSGRHLPADTSGSGPVVSTVRSRSPGGSHAVEIRHVDFRPRASSITSSKATPRERVSITQDSQRSRPRTSKIPPARRAHVSVDSRHRELRPDQASIQGATPIDVAGSSRLPTKLLGNYQIDFDMSRQEDGPPLITWEDLQAILLRTGRARTMMKRQQEEEEKKRRDR</sequence>
<feature type="compositionally biased region" description="Basic and acidic residues" evidence="1">
    <location>
        <begin position="1177"/>
        <end position="1186"/>
    </location>
</feature>
<dbReference type="OMA" id="QTSENAY"/>
<feature type="compositionally biased region" description="Low complexity" evidence="1">
    <location>
        <begin position="656"/>
        <end position="683"/>
    </location>
</feature>
<proteinExistence type="predicted"/>
<feature type="compositionally biased region" description="Basic and acidic residues" evidence="1">
    <location>
        <begin position="832"/>
        <end position="856"/>
    </location>
</feature>
<dbReference type="Proteomes" id="UP000218811">
    <property type="component" value="Unassembled WGS sequence"/>
</dbReference>
<feature type="compositionally biased region" description="Polar residues" evidence="1">
    <location>
        <begin position="358"/>
        <end position="378"/>
    </location>
</feature>
<evidence type="ECO:0000313" key="2">
    <source>
        <dbReference type="EMBL" id="PCH36182.1"/>
    </source>
</evidence>
<keyword evidence="3" id="KW-1185">Reference proteome</keyword>
<feature type="compositionally biased region" description="Basic and acidic residues" evidence="1">
    <location>
        <begin position="1085"/>
        <end position="1094"/>
    </location>
</feature>
<feature type="region of interest" description="Disordered" evidence="1">
    <location>
        <begin position="280"/>
        <end position="314"/>
    </location>
</feature>
<feature type="compositionally biased region" description="Polar residues" evidence="1">
    <location>
        <begin position="332"/>
        <end position="344"/>
    </location>
</feature>
<feature type="compositionally biased region" description="Basic residues" evidence="1">
    <location>
        <begin position="1211"/>
        <end position="1225"/>
    </location>
</feature>